<dbReference type="Proteomes" id="UP000811255">
    <property type="component" value="Unassembled WGS sequence"/>
</dbReference>
<evidence type="ECO:0000313" key="1">
    <source>
        <dbReference type="EMBL" id="MBT2135121.1"/>
    </source>
</evidence>
<organism evidence="1 2">
    <name type="scientific">Croceibacterium selenioxidans</name>
    <dbReference type="NCBI Taxonomy" id="2838833"/>
    <lineage>
        <taxon>Bacteria</taxon>
        <taxon>Pseudomonadati</taxon>
        <taxon>Pseudomonadota</taxon>
        <taxon>Alphaproteobacteria</taxon>
        <taxon>Sphingomonadales</taxon>
        <taxon>Erythrobacteraceae</taxon>
        <taxon>Croceibacterium</taxon>
    </lineage>
</organism>
<comment type="caution">
    <text evidence="1">The sequence shown here is derived from an EMBL/GenBank/DDBJ whole genome shotgun (WGS) entry which is preliminary data.</text>
</comment>
<sequence>MTDPIAFTSASARYRLPMLFAGQTQKEFFVNEAHALTDALLHPAIEGEADSPPTKPREGECWLVGPAASGSWTGHSGRLASFQAGAWLFIEPRDGLKVLDRARGQEIRFRGGWVRAERVAAPTGGATIDAEARTAIAQLVAALVDGGILAES</sequence>
<dbReference type="EMBL" id="JAHFVK010000002">
    <property type="protein sequence ID" value="MBT2135121.1"/>
    <property type="molecule type" value="Genomic_DNA"/>
</dbReference>
<gene>
    <name evidence="1" type="ORF">KK137_12350</name>
</gene>
<dbReference type="RefSeq" id="WP_214536739.1">
    <property type="nucleotide sequence ID" value="NZ_JAHFVK010000002.1"/>
</dbReference>
<proteinExistence type="predicted"/>
<dbReference type="Pfam" id="PF10983">
    <property type="entry name" value="DUF2793"/>
    <property type="match status" value="1"/>
</dbReference>
<accession>A0ABS5W6J1</accession>
<name>A0ABS5W6J1_9SPHN</name>
<reference evidence="1 2" key="1">
    <citation type="submission" date="2021-05" db="EMBL/GenBank/DDBJ databases">
        <title>Croceibacterium sp. LX-88 genome sequence.</title>
        <authorList>
            <person name="Luo X."/>
        </authorList>
    </citation>
    <scope>NUCLEOTIDE SEQUENCE [LARGE SCALE GENOMIC DNA]</scope>
    <source>
        <strain evidence="1 2">LX-88</strain>
    </source>
</reference>
<evidence type="ECO:0000313" key="2">
    <source>
        <dbReference type="Proteomes" id="UP000811255"/>
    </source>
</evidence>
<protein>
    <submittedName>
        <fullName evidence="1">DUF2793 domain-containing protein</fullName>
    </submittedName>
</protein>
<dbReference type="InterPro" id="IPR021251">
    <property type="entry name" value="DUF2793"/>
</dbReference>
<keyword evidence="2" id="KW-1185">Reference proteome</keyword>